<keyword evidence="3" id="KW-1185">Reference proteome</keyword>
<name>A0A918KL05_9GAMM</name>
<dbReference type="AlphaFoldDB" id="A0A918KL05"/>
<evidence type="ECO:0000313" key="2">
    <source>
        <dbReference type="EMBL" id="GGX64909.1"/>
    </source>
</evidence>
<comment type="caution">
    <text evidence="2">The sequence shown here is derived from an EMBL/GenBank/DDBJ whole genome shotgun (WGS) entry which is preliminary data.</text>
</comment>
<dbReference type="RefSeq" id="WP_189611250.1">
    <property type="nucleotide sequence ID" value="NZ_BMXR01000009.1"/>
</dbReference>
<dbReference type="PROSITE" id="PS51257">
    <property type="entry name" value="PROKAR_LIPOPROTEIN"/>
    <property type="match status" value="1"/>
</dbReference>
<feature type="region of interest" description="Disordered" evidence="1">
    <location>
        <begin position="472"/>
        <end position="491"/>
    </location>
</feature>
<accession>A0A918KL05</accession>
<protein>
    <recommendedName>
        <fullName evidence="4">Lipoprotein</fullName>
    </recommendedName>
</protein>
<reference evidence="2" key="1">
    <citation type="journal article" date="2014" name="Int. J. Syst. Evol. Microbiol.">
        <title>Complete genome sequence of Corynebacterium casei LMG S-19264T (=DSM 44701T), isolated from a smear-ripened cheese.</title>
        <authorList>
            <consortium name="US DOE Joint Genome Institute (JGI-PGF)"/>
            <person name="Walter F."/>
            <person name="Albersmeier A."/>
            <person name="Kalinowski J."/>
            <person name="Ruckert C."/>
        </authorList>
    </citation>
    <scope>NUCLEOTIDE SEQUENCE</scope>
    <source>
        <strain evidence="2">KCTC 22169</strain>
    </source>
</reference>
<dbReference type="EMBL" id="BMXR01000009">
    <property type="protein sequence ID" value="GGX64909.1"/>
    <property type="molecule type" value="Genomic_DNA"/>
</dbReference>
<dbReference type="Proteomes" id="UP000626148">
    <property type="component" value="Unassembled WGS sequence"/>
</dbReference>
<proteinExistence type="predicted"/>
<reference evidence="2" key="2">
    <citation type="submission" date="2020-09" db="EMBL/GenBank/DDBJ databases">
        <authorList>
            <person name="Sun Q."/>
            <person name="Kim S."/>
        </authorList>
    </citation>
    <scope>NUCLEOTIDE SEQUENCE</scope>
    <source>
        <strain evidence="2">KCTC 22169</strain>
    </source>
</reference>
<feature type="compositionally biased region" description="Polar residues" evidence="1">
    <location>
        <begin position="482"/>
        <end position="491"/>
    </location>
</feature>
<evidence type="ECO:0008006" key="4">
    <source>
        <dbReference type="Google" id="ProtNLM"/>
    </source>
</evidence>
<evidence type="ECO:0000313" key="3">
    <source>
        <dbReference type="Proteomes" id="UP000626148"/>
    </source>
</evidence>
<sequence>MLKKPLLPILSLSVVMLLGCEGMEGGGGDSGGSDSTLSITLRASNLTDAQSGKKPQTARAVSDTEAADLPMACNDFFLPGPLENGNYDDAGPRSGSCITPVSVTGHVDSINLGGDYFGGGIRLLGGGSGFGQDYILEGSVIDLADPLSLGGEDNAQDTDFAHHNSRVSTVFNYLDVQFAVPRTDEATQESTAEYWTYRYAFVPYPFSQEPVYTRSEPTPGDVTYTETGNTLADCLATDFPEAGEMADANNAQLLAGATGVKTGDILICRKTSATDSCTPDDFKWLDITSGQFVDNRPAKNEDVFRFTRMANHKITCESQHDGPGFSVDLGGFDIHAALYKDIQFSADIDRDSKIYEFQYANDLDSNKKGSEMYLFIDLDFSNSLFVHDDDDTSPTDMTLNEFNPDYSVYESLEDDELARLIWFKPILLWENSSCEDWAPGDCRSVNTGVKAQVGVELSGNTEHPVYVCEEEQDSSVECVGSETPSDSSELQ</sequence>
<organism evidence="2 3">
    <name type="scientific">Saccharospirillum salsuginis</name>
    <dbReference type="NCBI Taxonomy" id="418750"/>
    <lineage>
        <taxon>Bacteria</taxon>
        <taxon>Pseudomonadati</taxon>
        <taxon>Pseudomonadota</taxon>
        <taxon>Gammaproteobacteria</taxon>
        <taxon>Oceanospirillales</taxon>
        <taxon>Saccharospirillaceae</taxon>
        <taxon>Saccharospirillum</taxon>
    </lineage>
</organism>
<gene>
    <name evidence="2" type="ORF">GCM10007392_35960</name>
</gene>
<evidence type="ECO:0000256" key="1">
    <source>
        <dbReference type="SAM" id="MobiDB-lite"/>
    </source>
</evidence>